<dbReference type="AlphaFoldDB" id="A0AA87ZYD0"/>
<accession>A0AA87ZYD0</accession>
<evidence type="ECO:0000256" key="2">
    <source>
        <dbReference type="ARBA" id="ARBA00023242"/>
    </source>
</evidence>
<feature type="region of interest" description="Disordered" evidence="3">
    <location>
        <begin position="1"/>
        <end position="22"/>
    </location>
</feature>
<dbReference type="Pfam" id="PF03790">
    <property type="entry name" value="KNOX1"/>
    <property type="match status" value="1"/>
</dbReference>
<dbReference type="EMBL" id="BTGU01000022">
    <property type="protein sequence ID" value="GMN46079.1"/>
    <property type="molecule type" value="Genomic_DNA"/>
</dbReference>
<evidence type="ECO:0000256" key="1">
    <source>
        <dbReference type="ARBA" id="ARBA00004123"/>
    </source>
</evidence>
<reference evidence="5" key="1">
    <citation type="submission" date="2023-07" db="EMBL/GenBank/DDBJ databases">
        <title>draft genome sequence of fig (Ficus carica).</title>
        <authorList>
            <person name="Takahashi T."/>
            <person name="Nishimura K."/>
        </authorList>
    </citation>
    <scope>NUCLEOTIDE SEQUENCE</scope>
</reference>
<dbReference type="Proteomes" id="UP001187192">
    <property type="component" value="Unassembled WGS sequence"/>
</dbReference>
<gene>
    <name evidence="5" type="ORF">TIFTF001_015258</name>
</gene>
<protein>
    <recommendedName>
        <fullName evidence="4">KNOX1 domain-containing protein</fullName>
    </recommendedName>
</protein>
<keyword evidence="6" id="KW-1185">Reference proteome</keyword>
<comment type="caution">
    <text evidence="5">The sequence shown here is derived from an EMBL/GenBank/DDBJ whole genome shotgun (WGS) entry which is preliminary data.</text>
</comment>
<organism evidence="5 6">
    <name type="scientific">Ficus carica</name>
    <name type="common">Common fig</name>
    <dbReference type="NCBI Taxonomy" id="3494"/>
    <lineage>
        <taxon>Eukaryota</taxon>
        <taxon>Viridiplantae</taxon>
        <taxon>Streptophyta</taxon>
        <taxon>Embryophyta</taxon>
        <taxon>Tracheophyta</taxon>
        <taxon>Spermatophyta</taxon>
        <taxon>Magnoliopsida</taxon>
        <taxon>eudicotyledons</taxon>
        <taxon>Gunneridae</taxon>
        <taxon>Pentapetalae</taxon>
        <taxon>rosids</taxon>
        <taxon>fabids</taxon>
        <taxon>Rosales</taxon>
        <taxon>Moraceae</taxon>
        <taxon>Ficeae</taxon>
        <taxon>Ficus</taxon>
    </lineage>
</organism>
<evidence type="ECO:0000256" key="3">
    <source>
        <dbReference type="SAM" id="MobiDB-lite"/>
    </source>
</evidence>
<sequence length="114" mass="13085">MDSMSSDSEEKLKEDMEDDNENHDILKRQISSHPLYGLLVESHIDCLKDRTYSLLQKPVPPEPRGGSRTVGAIGELETMNESSYMKQKEKMASLGMLKQSELDHFMVKFQFVFT</sequence>
<proteinExistence type="predicted"/>
<dbReference type="PANTHER" id="PTHR48452:SF1">
    <property type="entry name" value="FUSED COMPOUND LEAF 1"/>
    <property type="match status" value="1"/>
</dbReference>
<dbReference type="GO" id="GO:0003677">
    <property type="term" value="F:DNA binding"/>
    <property type="evidence" value="ECO:0007669"/>
    <property type="project" value="InterPro"/>
</dbReference>
<feature type="domain" description="KNOX1" evidence="4">
    <location>
        <begin position="26"/>
        <end position="48"/>
    </location>
</feature>
<comment type="subcellular location">
    <subcellularLocation>
        <location evidence="1">Nucleus</location>
    </subcellularLocation>
</comment>
<keyword evidence="2" id="KW-0539">Nucleus</keyword>
<evidence type="ECO:0000259" key="4">
    <source>
        <dbReference type="Pfam" id="PF03790"/>
    </source>
</evidence>
<evidence type="ECO:0000313" key="5">
    <source>
        <dbReference type="EMBL" id="GMN46079.1"/>
    </source>
</evidence>
<dbReference type="GO" id="GO:0005634">
    <property type="term" value="C:nucleus"/>
    <property type="evidence" value="ECO:0007669"/>
    <property type="project" value="UniProtKB-SubCell"/>
</dbReference>
<dbReference type="InterPro" id="IPR005540">
    <property type="entry name" value="KNOX1"/>
</dbReference>
<evidence type="ECO:0000313" key="6">
    <source>
        <dbReference type="Proteomes" id="UP001187192"/>
    </source>
</evidence>
<dbReference type="PANTHER" id="PTHR48452">
    <property type="entry name" value="FUSED COMPOUND LEAF 1"/>
    <property type="match status" value="1"/>
</dbReference>
<name>A0AA87ZYD0_FICCA</name>